<evidence type="ECO:0000313" key="3">
    <source>
        <dbReference type="Proteomes" id="UP000005408"/>
    </source>
</evidence>
<proteinExistence type="predicted"/>
<dbReference type="Proteomes" id="UP000005408">
    <property type="component" value="Unassembled WGS sequence"/>
</dbReference>
<dbReference type="AlphaFoldDB" id="A0A8W8MNR8"/>
<evidence type="ECO:0000313" key="2">
    <source>
        <dbReference type="EnsemblMetazoa" id="G34246.1:cds"/>
    </source>
</evidence>
<accession>A0A8W8MNR8</accession>
<reference evidence="2" key="1">
    <citation type="submission" date="2022-08" db="UniProtKB">
        <authorList>
            <consortium name="EnsemblMetazoa"/>
        </authorList>
    </citation>
    <scope>IDENTIFICATION</scope>
    <source>
        <strain evidence="2">05x7-T-G4-1.051#20</strain>
    </source>
</reference>
<dbReference type="EnsemblMetazoa" id="G34246.1">
    <property type="protein sequence ID" value="G34246.1:cds"/>
    <property type="gene ID" value="G34246"/>
</dbReference>
<evidence type="ECO:0000256" key="1">
    <source>
        <dbReference type="SAM" id="Phobius"/>
    </source>
</evidence>
<feature type="transmembrane region" description="Helical" evidence="1">
    <location>
        <begin position="26"/>
        <end position="50"/>
    </location>
</feature>
<name>A0A8W8MNR8_MAGGI</name>
<keyword evidence="1" id="KW-0812">Transmembrane</keyword>
<sequence>MADRRAIEGLLEYEYSNKSKEMIKKALAIGVPTLMGISLIISLSIVVSLVHEKQNSHPPDCILKPTFQNDIYKTCPYVDQYPLTNEVYVRICVNETIQIDIRRFYDGNPSHPLGYKALNVLIFYNITRLIMGKDTTQYKWKVLAWNCIGRDTKKWTLLESQWFDKKEECIADFQEKMKEGYDIVDSWGSEEYLLKRKTMPKKYCP</sequence>
<keyword evidence="1" id="KW-1133">Transmembrane helix</keyword>
<keyword evidence="1" id="KW-0472">Membrane</keyword>
<protein>
    <submittedName>
        <fullName evidence="2">Uncharacterized protein</fullName>
    </submittedName>
</protein>
<organism evidence="2 3">
    <name type="scientific">Magallana gigas</name>
    <name type="common">Pacific oyster</name>
    <name type="synonym">Crassostrea gigas</name>
    <dbReference type="NCBI Taxonomy" id="29159"/>
    <lineage>
        <taxon>Eukaryota</taxon>
        <taxon>Metazoa</taxon>
        <taxon>Spiralia</taxon>
        <taxon>Lophotrochozoa</taxon>
        <taxon>Mollusca</taxon>
        <taxon>Bivalvia</taxon>
        <taxon>Autobranchia</taxon>
        <taxon>Pteriomorphia</taxon>
        <taxon>Ostreida</taxon>
        <taxon>Ostreoidea</taxon>
        <taxon>Ostreidae</taxon>
        <taxon>Magallana</taxon>
    </lineage>
</organism>
<keyword evidence="3" id="KW-1185">Reference proteome</keyword>